<feature type="transmembrane region" description="Helical" evidence="19">
    <location>
        <begin position="150"/>
        <end position="170"/>
    </location>
</feature>
<dbReference type="EMBL" id="JWIN03000011">
    <property type="protein sequence ID" value="KAB1271028.1"/>
    <property type="molecule type" value="Genomic_DNA"/>
</dbReference>
<name>A0A5N4DIQ4_CAMDR</name>
<evidence type="ECO:0000256" key="17">
    <source>
        <dbReference type="RuleBase" id="RU000688"/>
    </source>
</evidence>
<dbReference type="Pfam" id="PF00001">
    <property type="entry name" value="7tm_1"/>
    <property type="match status" value="1"/>
</dbReference>
<evidence type="ECO:0000256" key="18">
    <source>
        <dbReference type="SAM" id="MobiDB-lite"/>
    </source>
</evidence>
<dbReference type="PRINTS" id="PR01103">
    <property type="entry name" value="ADRENERGICR"/>
</dbReference>
<keyword evidence="14 17" id="KW-0807">Transducer</keyword>
<dbReference type="PANTHER" id="PTHR24248:SF24">
    <property type="entry name" value="ALPHA-2A ADRENERGIC RECEPTOR"/>
    <property type="match status" value="1"/>
</dbReference>
<evidence type="ECO:0000256" key="15">
    <source>
        <dbReference type="ARBA" id="ARBA00023288"/>
    </source>
</evidence>
<sequence>MGSLQPDAGNASWNGTEAPGGGARATPYSLQVTLTLVCLAGLLMLFTVFGNVLVIIAVFTSRALKAPQNLFLVSLASADILVATLVIPFSLANEVMGYWYFGKAWCEIYLALDVLFCTSSIVHLCAISLDRYWSISQAIEYNLKRTPRRIKAIIFTVWVISAVISFPPLISFEKKKRGSGQQPAEPRCEINDQKWYVISSCIGSFFAPCLIMILVYVRIYQIAKRRTRVPPSRRGPVAAAALPGGAERRPNGLGPERGVGPVGAEARPLPVHLNGAPGEPVPAGPRDADALDLEESSSSEHAERSPRAPQVRARLPGQGQAGDPGESRGQPTAARTRVDGGDGVGGARGRARGGARRGRQGVALARGAAEPGEALHLRAGGGHRRVRGVLVPLLLHLHAHGRRLLRAAHALQVLLLVRLLQQLAEPGHLHHLQSRLPPRLQEDPLPRGQKADRVSAESAPREQTRAHRRQLGSRGAFMQPQHSEAGVLPILSFLARGLLCGRPAGICTPLPEKVLTRGRVPNCC</sequence>
<dbReference type="InterPro" id="IPR002233">
    <property type="entry name" value="ADR_fam"/>
</dbReference>
<evidence type="ECO:0000256" key="1">
    <source>
        <dbReference type="ARBA" id="ARBA00004651"/>
    </source>
</evidence>
<feature type="compositionally biased region" description="Low complexity" evidence="18">
    <location>
        <begin position="234"/>
        <end position="245"/>
    </location>
</feature>
<dbReference type="AlphaFoldDB" id="A0A5N4DIQ4"/>
<dbReference type="PROSITE" id="PS50262">
    <property type="entry name" value="G_PROTEIN_RECEP_F1_2"/>
    <property type="match status" value="1"/>
</dbReference>
<keyword evidence="4" id="KW-0488">Methylation</keyword>
<keyword evidence="12 17" id="KW-0675">Receptor</keyword>
<dbReference type="GO" id="GO:0006940">
    <property type="term" value="P:regulation of smooth muscle contraction"/>
    <property type="evidence" value="ECO:0007669"/>
    <property type="project" value="InterPro"/>
</dbReference>
<dbReference type="PANTHER" id="PTHR24248">
    <property type="entry name" value="ADRENERGIC RECEPTOR-RELATED G-PROTEIN COUPLED RECEPTOR"/>
    <property type="match status" value="1"/>
</dbReference>
<evidence type="ECO:0000256" key="14">
    <source>
        <dbReference type="ARBA" id="ARBA00023224"/>
    </source>
</evidence>
<evidence type="ECO:0000256" key="2">
    <source>
        <dbReference type="ARBA" id="ARBA00016136"/>
    </source>
</evidence>
<keyword evidence="3" id="KW-1003">Cell membrane</keyword>
<gene>
    <name evidence="21" type="ORF">Cadr_000009547</name>
</gene>
<feature type="transmembrane region" description="Helical" evidence="19">
    <location>
        <begin position="34"/>
        <end position="58"/>
    </location>
</feature>
<dbReference type="Gene3D" id="1.20.1070.10">
    <property type="entry name" value="Rhodopsin 7-helix transmembrane proteins"/>
    <property type="match status" value="1"/>
</dbReference>
<keyword evidence="7 19" id="KW-1133">Transmembrane helix</keyword>
<keyword evidence="22" id="KW-1185">Reference proteome</keyword>
<dbReference type="GO" id="GO:0019229">
    <property type="term" value="P:regulation of vasoconstriction"/>
    <property type="evidence" value="ECO:0007669"/>
    <property type="project" value="InterPro"/>
</dbReference>
<feature type="transmembrane region" description="Helical" evidence="19">
    <location>
        <begin position="109"/>
        <end position="129"/>
    </location>
</feature>
<organism evidence="21 22">
    <name type="scientific">Camelus dromedarius</name>
    <name type="common">Dromedary</name>
    <name type="synonym">Arabian camel</name>
    <dbReference type="NCBI Taxonomy" id="9838"/>
    <lineage>
        <taxon>Eukaryota</taxon>
        <taxon>Metazoa</taxon>
        <taxon>Chordata</taxon>
        <taxon>Craniata</taxon>
        <taxon>Vertebrata</taxon>
        <taxon>Euteleostomi</taxon>
        <taxon>Mammalia</taxon>
        <taxon>Eutheria</taxon>
        <taxon>Laurasiatheria</taxon>
        <taxon>Artiodactyla</taxon>
        <taxon>Tylopoda</taxon>
        <taxon>Camelidae</taxon>
        <taxon>Camelus</taxon>
    </lineage>
</organism>
<dbReference type="GO" id="GO:0051379">
    <property type="term" value="F:epinephrine binding"/>
    <property type="evidence" value="ECO:0007669"/>
    <property type="project" value="TreeGrafter"/>
</dbReference>
<feature type="compositionally biased region" description="Basic residues" evidence="18">
    <location>
        <begin position="349"/>
        <end position="359"/>
    </location>
</feature>
<dbReference type="PROSITE" id="PS00237">
    <property type="entry name" value="G_PROTEIN_RECEP_F1_1"/>
    <property type="match status" value="1"/>
</dbReference>
<feature type="transmembrane region" description="Helical" evidence="19">
    <location>
        <begin position="70"/>
        <end position="89"/>
    </location>
</feature>
<dbReference type="GO" id="GO:0005886">
    <property type="term" value="C:plasma membrane"/>
    <property type="evidence" value="ECO:0007669"/>
    <property type="project" value="UniProtKB-SubCell"/>
</dbReference>
<evidence type="ECO:0000256" key="11">
    <source>
        <dbReference type="ARBA" id="ARBA00023157"/>
    </source>
</evidence>
<dbReference type="InterPro" id="IPR001946">
    <property type="entry name" value="ADRA2A_rcpt"/>
</dbReference>
<comment type="subcellular location">
    <subcellularLocation>
        <location evidence="1">Cell membrane</location>
        <topology evidence="1">Multi-pass membrane protein</topology>
    </subcellularLocation>
</comment>
<evidence type="ECO:0000256" key="7">
    <source>
        <dbReference type="ARBA" id="ARBA00022989"/>
    </source>
</evidence>
<keyword evidence="8 17" id="KW-0297">G-protein coupled receptor</keyword>
<evidence type="ECO:0000259" key="20">
    <source>
        <dbReference type="PROSITE" id="PS50262"/>
    </source>
</evidence>
<evidence type="ECO:0000313" key="22">
    <source>
        <dbReference type="Proteomes" id="UP000299084"/>
    </source>
</evidence>
<dbReference type="PRINTS" id="PR00558">
    <property type="entry name" value="ADRENRGCA2AR"/>
</dbReference>
<evidence type="ECO:0000256" key="6">
    <source>
        <dbReference type="ARBA" id="ARBA00022692"/>
    </source>
</evidence>
<accession>A0A5N4DIQ4</accession>
<feature type="region of interest" description="Disordered" evidence="18">
    <location>
        <begin position="230"/>
        <end position="367"/>
    </location>
</feature>
<dbReference type="SUPFAM" id="SSF81321">
    <property type="entry name" value="Family A G protein-coupled receptor-like"/>
    <property type="match status" value="1"/>
</dbReference>
<keyword evidence="6 17" id="KW-0812">Transmembrane</keyword>
<dbReference type="GO" id="GO:0004938">
    <property type="term" value="F:alpha2-adrenergic receptor activity"/>
    <property type="evidence" value="ECO:0007669"/>
    <property type="project" value="InterPro"/>
</dbReference>
<proteinExistence type="inferred from homology"/>
<dbReference type="STRING" id="9838.ENSCDRP00005008097"/>
<dbReference type="GO" id="GO:0030168">
    <property type="term" value="P:platelet activation"/>
    <property type="evidence" value="ECO:0007669"/>
    <property type="project" value="InterPro"/>
</dbReference>
<dbReference type="InterPro" id="IPR017452">
    <property type="entry name" value="GPCR_Rhodpsn_7TM"/>
</dbReference>
<evidence type="ECO:0000256" key="19">
    <source>
        <dbReference type="SAM" id="Phobius"/>
    </source>
</evidence>
<keyword evidence="13" id="KW-0325">Glycoprotein</keyword>
<evidence type="ECO:0000256" key="12">
    <source>
        <dbReference type="ARBA" id="ARBA00023170"/>
    </source>
</evidence>
<keyword evidence="5" id="KW-0597">Phosphoprotein</keyword>
<evidence type="ECO:0000256" key="4">
    <source>
        <dbReference type="ARBA" id="ARBA00022481"/>
    </source>
</evidence>
<feature type="transmembrane region" description="Helical" evidence="19">
    <location>
        <begin position="195"/>
        <end position="217"/>
    </location>
</feature>
<keyword evidence="15" id="KW-0449">Lipoprotein</keyword>
<evidence type="ECO:0000256" key="16">
    <source>
        <dbReference type="ARBA" id="ARBA00031245"/>
    </source>
</evidence>
<evidence type="ECO:0000256" key="3">
    <source>
        <dbReference type="ARBA" id="ARBA00022475"/>
    </source>
</evidence>
<reference evidence="21 22" key="1">
    <citation type="journal article" date="2019" name="Mol. Ecol. Resour.">
        <title>Improving Illumina assemblies with Hi-C and long reads: an example with the North African dromedary.</title>
        <authorList>
            <person name="Elbers J.P."/>
            <person name="Rogers M.F."/>
            <person name="Perelman P.L."/>
            <person name="Proskuryakova A.A."/>
            <person name="Serdyukova N.A."/>
            <person name="Johnson W.E."/>
            <person name="Horin P."/>
            <person name="Corander J."/>
            <person name="Murphy D."/>
            <person name="Burger P.A."/>
        </authorList>
    </citation>
    <scope>NUCLEOTIDE SEQUENCE [LARGE SCALE GENOMIC DNA]</scope>
    <source>
        <strain evidence="21">Drom800</strain>
        <tissue evidence="21">Blood</tissue>
    </source>
</reference>
<keyword evidence="11" id="KW-1015">Disulfide bond</keyword>
<evidence type="ECO:0000313" key="21">
    <source>
        <dbReference type="EMBL" id="KAB1271028.1"/>
    </source>
</evidence>
<evidence type="ECO:0000256" key="10">
    <source>
        <dbReference type="ARBA" id="ARBA00023139"/>
    </source>
</evidence>
<feature type="region of interest" description="Disordered" evidence="18">
    <location>
        <begin position="431"/>
        <end position="470"/>
    </location>
</feature>
<evidence type="ECO:0000256" key="8">
    <source>
        <dbReference type="ARBA" id="ARBA00023040"/>
    </source>
</evidence>
<comment type="caution">
    <text evidence="21">The sequence shown here is derived from an EMBL/GenBank/DDBJ whole genome shotgun (WGS) entry which is preliminary data.</text>
</comment>
<dbReference type="InterPro" id="IPR000276">
    <property type="entry name" value="GPCR_Rhodpsn"/>
</dbReference>
<evidence type="ECO:0000256" key="13">
    <source>
        <dbReference type="ARBA" id="ARBA00023180"/>
    </source>
</evidence>
<evidence type="ECO:0000256" key="9">
    <source>
        <dbReference type="ARBA" id="ARBA00023136"/>
    </source>
</evidence>
<evidence type="ECO:0000256" key="5">
    <source>
        <dbReference type="ARBA" id="ARBA00022553"/>
    </source>
</evidence>
<feature type="compositionally biased region" description="Basic and acidic residues" evidence="18">
    <location>
        <begin position="440"/>
        <end position="465"/>
    </location>
</feature>
<feature type="domain" description="G-protein coupled receptors family 1 profile" evidence="20">
    <location>
        <begin position="50"/>
        <end position="228"/>
    </location>
</feature>
<comment type="similarity">
    <text evidence="17">Belongs to the G-protein coupled receptor 1 family.</text>
</comment>
<keyword evidence="10" id="KW-0564">Palmitate</keyword>
<dbReference type="PRINTS" id="PR00237">
    <property type="entry name" value="GPCRRHODOPSN"/>
</dbReference>
<dbReference type="Proteomes" id="UP000299084">
    <property type="component" value="Unassembled WGS sequence"/>
</dbReference>
<keyword evidence="9 19" id="KW-0472">Membrane</keyword>
<protein>
    <recommendedName>
        <fullName evidence="2">Alpha-2A adrenergic receptor</fullName>
    </recommendedName>
    <alternativeName>
        <fullName evidence="16">Alpha-2A adrenoreceptor</fullName>
    </alternativeName>
</protein>